<dbReference type="Pfam" id="PF00856">
    <property type="entry name" value="SET"/>
    <property type="match status" value="1"/>
</dbReference>
<evidence type="ECO:0000313" key="5">
    <source>
        <dbReference type="EMBL" id="KAJ8903226.1"/>
    </source>
</evidence>
<dbReference type="InterPro" id="IPR001214">
    <property type="entry name" value="SET_dom"/>
</dbReference>
<organism evidence="5 6">
    <name type="scientific">Rhodosorus marinus</name>
    <dbReference type="NCBI Taxonomy" id="101924"/>
    <lineage>
        <taxon>Eukaryota</taxon>
        <taxon>Rhodophyta</taxon>
        <taxon>Stylonematophyceae</taxon>
        <taxon>Stylonematales</taxon>
        <taxon>Stylonemataceae</taxon>
        <taxon>Rhodosorus</taxon>
    </lineage>
</organism>
<gene>
    <name evidence="5" type="ORF">NDN08_004336</name>
</gene>
<dbReference type="SUPFAM" id="SSF81822">
    <property type="entry name" value="RuBisCo LSMT C-terminal, substrate-binding domain"/>
    <property type="match status" value="1"/>
</dbReference>
<dbReference type="InterPro" id="IPR050600">
    <property type="entry name" value="SETD3_SETD6_MTase"/>
</dbReference>
<dbReference type="PROSITE" id="PS50280">
    <property type="entry name" value="SET"/>
    <property type="match status" value="1"/>
</dbReference>
<comment type="caution">
    <text evidence="5">The sequence shown here is derived from an EMBL/GenBank/DDBJ whole genome shotgun (WGS) entry which is preliminary data.</text>
</comment>
<dbReference type="Gene3D" id="3.90.1410.10">
    <property type="entry name" value="set domain protein methyltransferase, domain 1"/>
    <property type="match status" value="1"/>
</dbReference>
<dbReference type="InterPro" id="IPR046341">
    <property type="entry name" value="SET_dom_sf"/>
</dbReference>
<keyword evidence="3" id="KW-0949">S-adenosyl-L-methionine</keyword>
<evidence type="ECO:0000259" key="4">
    <source>
        <dbReference type="PROSITE" id="PS50280"/>
    </source>
</evidence>
<dbReference type="EMBL" id="JAMWBK010000007">
    <property type="protein sequence ID" value="KAJ8903226.1"/>
    <property type="molecule type" value="Genomic_DNA"/>
</dbReference>
<evidence type="ECO:0000256" key="1">
    <source>
        <dbReference type="ARBA" id="ARBA00022603"/>
    </source>
</evidence>
<sequence length="407" mass="44429">MEERKVCFAVGGGLETGVLGRGLARSGVCFRGGQWVMGAKKKGGGGGEGKKVRLSVKGFGKPAPKKGAGLGDLALSRDQDIDALYRWLKLGGASFGRVAVGEKGGRRGVFALETINEGDVICSIPKTLAIALGEQDIDPTKPANLLLTMMQGDSQPPQFFKPMLDVLPKEPDNKNSLVFSEAELNSLEQPEVKAEFHRREAQIDRSYEKFNFDALYSGDMENPMGEGIQYSKDALRWGVFIIVSRALGVQNQDRELVKLLIPFIDMINHSNKALNELKFKKDSYNVIAGAKIEAGEEVFIRYGDGNLTNSQLLLDYRFVETDNANDKRGVLGGALSKLKPGKEAVLLSAVEARLSSLKASPEEDEKILANSESHTPKQVLCAQFRTEHRKAMESAAEELRRRAGLSA</sequence>
<evidence type="ECO:0000256" key="3">
    <source>
        <dbReference type="ARBA" id="ARBA00022691"/>
    </source>
</evidence>
<accession>A0AAV8UP30</accession>
<protein>
    <recommendedName>
        <fullName evidence="4">SET domain-containing protein</fullName>
    </recommendedName>
</protein>
<proteinExistence type="predicted"/>
<dbReference type="PANTHER" id="PTHR13271">
    <property type="entry name" value="UNCHARACTERIZED PUTATIVE METHYLTRANSFERASE"/>
    <property type="match status" value="1"/>
</dbReference>
<name>A0AAV8UP30_9RHOD</name>
<dbReference type="Proteomes" id="UP001157974">
    <property type="component" value="Unassembled WGS sequence"/>
</dbReference>
<dbReference type="InterPro" id="IPR036464">
    <property type="entry name" value="Rubisco_LSMT_subst-bd_sf"/>
</dbReference>
<dbReference type="CDD" id="cd10527">
    <property type="entry name" value="SET_LSMT"/>
    <property type="match status" value="1"/>
</dbReference>
<dbReference type="GO" id="GO:0016279">
    <property type="term" value="F:protein-lysine N-methyltransferase activity"/>
    <property type="evidence" value="ECO:0007669"/>
    <property type="project" value="TreeGrafter"/>
</dbReference>
<dbReference type="SUPFAM" id="SSF82199">
    <property type="entry name" value="SET domain"/>
    <property type="match status" value="1"/>
</dbReference>
<evidence type="ECO:0000256" key="2">
    <source>
        <dbReference type="ARBA" id="ARBA00022679"/>
    </source>
</evidence>
<dbReference type="AlphaFoldDB" id="A0AAV8UP30"/>
<evidence type="ECO:0000313" key="6">
    <source>
        <dbReference type="Proteomes" id="UP001157974"/>
    </source>
</evidence>
<keyword evidence="6" id="KW-1185">Reference proteome</keyword>
<dbReference type="Gene3D" id="3.90.1420.10">
    <property type="entry name" value="Rubisco LSMT, substrate-binding domain"/>
    <property type="match status" value="1"/>
</dbReference>
<feature type="domain" description="SET" evidence="4">
    <location>
        <begin position="88"/>
        <end position="303"/>
    </location>
</feature>
<reference evidence="5 6" key="1">
    <citation type="journal article" date="2023" name="Nat. Commun.">
        <title>Origin of minicircular mitochondrial genomes in red algae.</title>
        <authorList>
            <person name="Lee Y."/>
            <person name="Cho C.H."/>
            <person name="Lee Y.M."/>
            <person name="Park S.I."/>
            <person name="Yang J.H."/>
            <person name="West J.A."/>
            <person name="Bhattacharya D."/>
            <person name="Yoon H.S."/>
        </authorList>
    </citation>
    <scope>NUCLEOTIDE SEQUENCE [LARGE SCALE GENOMIC DNA]</scope>
    <source>
        <strain evidence="5 6">CCMP1338</strain>
        <tissue evidence="5">Whole cell</tissue>
    </source>
</reference>
<keyword evidence="2" id="KW-0808">Transferase</keyword>
<dbReference type="GO" id="GO:0032259">
    <property type="term" value="P:methylation"/>
    <property type="evidence" value="ECO:0007669"/>
    <property type="project" value="UniProtKB-KW"/>
</dbReference>
<keyword evidence="1" id="KW-0489">Methyltransferase</keyword>